<dbReference type="Proteomes" id="UP000247480">
    <property type="component" value="Unassembled WGS sequence"/>
</dbReference>
<dbReference type="AlphaFoldDB" id="A0A2V0QD82"/>
<evidence type="ECO:0000313" key="1">
    <source>
        <dbReference type="EMBL" id="GBH08468.1"/>
    </source>
</evidence>
<protein>
    <submittedName>
        <fullName evidence="1">Uncharacterized protein</fullName>
    </submittedName>
</protein>
<dbReference type="EMBL" id="BGJZ01000092">
    <property type="protein sequence ID" value="GBH08468.1"/>
    <property type="molecule type" value="Genomic_DNA"/>
</dbReference>
<reference evidence="1 2" key="1">
    <citation type="submission" date="2018-04" db="EMBL/GenBank/DDBJ databases">
        <title>Draft genome sequence of Pseudomonas syringae pv. actinidiae biovar 1 strains isolated from kiwifruit in Kagawa prefecture.</title>
        <authorList>
            <person name="Tabuchi M."/>
            <person name="Saito M."/>
            <person name="Fujiwara S."/>
            <person name="Sasa N."/>
            <person name="Akimitsu K."/>
            <person name="Gomi K."/>
            <person name="Konishi-Sugita S."/>
            <person name="Hamano K."/>
            <person name="Kataoka I."/>
        </authorList>
    </citation>
    <scope>NUCLEOTIDE SEQUENCE [LARGE SCALE GENOMIC DNA]</scope>
    <source>
        <strain evidence="1 2">MAFF212206</strain>
    </source>
</reference>
<evidence type="ECO:0000313" key="2">
    <source>
        <dbReference type="Proteomes" id="UP000247480"/>
    </source>
</evidence>
<accession>A0A2V0QD82</accession>
<gene>
    <name evidence="1" type="ORF">KPSA1_01842</name>
</gene>
<organism evidence="1 2">
    <name type="scientific">Pseudomonas syringae pv. actinidiae</name>
    <dbReference type="NCBI Taxonomy" id="103796"/>
    <lineage>
        <taxon>Bacteria</taxon>
        <taxon>Pseudomonadati</taxon>
        <taxon>Pseudomonadota</taxon>
        <taxon>Gammaproteobacteria</taxon>
        <taxon>Pseudomonadales</taxon>
        <taxon>Pseudomonadaceae</taxon>
        <taxon>Pseudomonas</taxon>
        <taxon>Pseudomonas syringae</taxon>
    </lineage>
</organism>
<sequence length="60" mass="6622">MAQGYAGHRHARLQAFLDDLSFKGLGVRSSLAHGNPDDKGDDVHVFFKWRTSPLLQGSGR</sequence>
<proteinExistence type="predicted"/>
<name>A0A2V0QD82_PSESF</name>
<comment type="caution">
    <text evidence="1">The sequence shown here is derived from an EMBL/GenBank/DDBJ whole genome shotgun (WGS) entry which is preliminary data.</text>
</comment>